<evidence type="ECO:0000313" key="4">
    <source>
        <dbReference type="Proteomes" id="UP000077786"/>
    </source>
</evidence>
<keyword evidence="1" id="KW-0472">Membrane</keyword>
<proteinExistence type="predicted"/>
<evidence type="ECO:0000313" key="5">
    <source>
        <dbReference type="Proteomes" id="UP001156614"/>
    </source>
</evidence>
<dbReference type="Proteomes" id="UP001156614">
    <property type="component" value="Unassembled WGS sequence"/>
</dbReference>
<gene>
    <name evidence="3" type="ORF">A0123_01591</name>
    <name evidence="2" type="ORF">GCM10007867_06620</name>
</gene>
<feature type="transmembrane region" description="Helical" evidence="1">
    <location>
        <begin position="33"/>
        <end position="52"/>
    </location>
</feature>
<reference evidence="2" key="1">
    <citation type="journal article" date="2014" name="Int. J. Syst. Evol. Microbiol.">
        <title>Complete genome sequence of Corynebacterium casei LMG S-19264T (=DSM 44701T), isolated from a smear-ripened cheese.</title>
        <authorList>
            <consortium name="US DOE Joint Genome Institute (JGI-PGF)"/>
            <person name="Walter F."/>
            <person name="Albersmeier A."/>
            <person name="Kalinowski J."/>
            <person name="Ruckert C."/>
        </authorList>
    </citation>
    <scope>NUCLEOTIDE SEQUENCE</scope>
    <source>
        <strain evidence="2">NBRC 3267</strain>
    </source>
</reference>
<evidence type="ECO:0000256" key="1">
    <source>
        <dbReference type="SAM" id="Phobius"/>
    </source>
</evidence>
<dbReference type="Proteomes" id="UP000077786">
    <property type="component" value="Unassembled WGS sequence"/>
</dbReference>
<reference evidence="3 4" key="2">
    <citation type="submission" date="2016-03" db="EMBL/GenBank/DDBJ databases">
        <title>Draft genome sequence of Gluconobacter cerinus strain CECT 9110.</title>
        <authorList>
            <person name="Sainz F."/>
            <person name="Mas A."/>
            <person name="Torija M.J."/>
        </authorList>
    </citation>
    <scope>NUCLEOTIDE SEQUENCE [LARGE SCALE GENOMIC DNA]</scope>
    <source>
        <strain evidence="3 4">CECT 9110</strain>
    </source>
</reference>
<accession>A0A1B6VK13</accession>
<protein>
    <submittedName>
        <fullName evidence="3">Uncharacterized protein</fullName>
    </submittedName>
</protein>
<name>A0A1B6VK13_9PROT</name>
<comment type="caution">
    <text evidence="3">The sequence shown here is derived from an EMBL/GenBank/DDBJ whole genome shotgun (WGS) entry which is preliminary data.</text>
</comment>
<dbReference type="EMBL" id="LUTU01000007">
    <property type="protein sequence ID" value="OAJ67550.1"/>
    <property type="molecule type" value="Genomic_DNA"/>
</dbReference>
<organism evidence="3 4">
    <name type="scientific">Gluconobacter cerinus</name>
    <dbReference type="NCBI Taxonomy" id="38307"/>
    <lineage>
        <taxon>Bacteria</taxon>
        <taxon>Pseudomonadati</taxon>
        <taxon>Pseudomonadota</taxon>
        <taxon>Alphaproteobacteria</taxon>
        <taxon>Acetobacterales</taxon>
        <taxon>Acetobacteraceae</taxon>
        <taxon>Gluconobacter</taxon>
    </lineage>
</organism>
<reference evidence="2" key="4">
    <citation type="submission" date="2023-01" db="EMBL/GenBank/DDBJ databases">
        <title>Draft genome sequence of Gluconobacter cerinus strain NBRC 3267.</title>
        <authorList>
            <person name="Sun Q."/>
            <person name="Mori K."/>
        </authorList>
    </citation>
    <scope>NUCLEOTIDE SEQUENCE</scope>
    <source>
        <strain evidence="2">NBRC 3267</strain>
    </source>
</reference>
<keyword evidence="5" id="KW-1185">Reference proteome</keyword>
<dbReference type="AlphaFoldDB" id="A0A1B6VK13"/>
<evidence type="ECO:0000313" key="3">
    <source>
        <dbReference type="EMBL" id="OAJ67550.1"/>
    </source>
</evidence>
<evidence type="ECO:0000313" key="2">
    <source>
        <dbReference type="EMBL" id="GLQ61817.1"/>
    </source>
</evidence>
<feature type="transmembrane region" description="Helical" evidence="1">
    <location>
        <begin position="59"/>
        <end position="78"/>
    </location>
</feature>
<reference evidence="5" key="3">
    <citation type="journal article" date="2019" name="Int. J. Syst. Evol. Microbiol.">
        <title>The Global Catalogue of Microorganisms (GCM) 10K type strain sequencing project: providing services to taxonomists for standard genome sequencing and annotation.</title>
        <authorList>
            <consortium name="The Broad Institute Genomics Platform"/>
            <consortium name="The Broad Institute Genome Sequencing Center for Infectious Disease"/>
            <person name="Wu L."/>
            <person name="Ma J."/>
        </authorList>
    </citation>
    <scope>NUCLEOTIDE SEQUENCE [LARGE SCALE GENOMIC DNA]</scope>
    <source>
        <strain evidence="5">NBRC 3267</strain>
    </source>
</reference>
<dbReference type="EMBL" id="BSNU01000001">
    <property type="protein sequence ID" value="GLQ61817.1"/>
    <property type="molecule type" value="Genomic_DNA"/>
</dbReference>
<dbReference type="PATRIC" id="fig|38307.3.peg.1639"/>
<keyword evidence="1" id="KW-1133">Transmembrane helix</keyword>
<keyword evidence="1" id="KW-0812">Transmembrane</keyword>
<sequence>MLRGLLALGLAWTCAHLITVGSPQWGPGARHDSVVFGQMIAIAAFPVLLLIAFGTQKPLHGALIAGTACILAALGLLFHA</sequence>